<gene>
    <name evidence="3" type="ORF">AOR01nite_24340</name>
</gene>
<dbReference type="Proteomes" id="UP000317617">
    <property type="component" value="Unassembled WGS sequence"/>
</dbReference>
<dbReference type="OrthoDB" id="7224917at2"/>
<evidence type="ECO:0000256" key="1">
    <source>
        <dbReference type="SAM" id="MobiDB-lite"/>
    </source>
</evidence>
<evidence type="ECO:0000313" key="4">
    <source>
        <dbReference type="Proteomes" id="UP000317617"/>
    </source>
</evidence>
<evidence type="ECO:0000256" key="2">
    <source>
        <dbReference type="SAM" id="SignalP"/>
    </source>
</evidence>
<dbReference type="RefSeq" id="WP_141325469.1">
    <property type="nucleotide sequence ID" value="NZ_BJMU01000023.1"/>
</dbReference>
<keyword evidence="2" id="KW-0732">Signal</keyword>
<name>A0A4Y3TS96_9PROT</name>
<comment type="caution">
    <text evidence="3">The sequence shown here is derived from an EMBL/GenBank/DDBJ whole genome shotgun (WGS) entry which is preliminary data.</text>
</comment>
<evidence type="ECO:0000313" key="3">
    <source>
        <dbReference type="EMBL" id="GEB83957.1"/>
    </source>
</evidence>
<feature type="compositionally biased region" description="Basic and acidic residues" evidence="1">
    <location>
        <begin position="95"/>
        <end position="106"/>
    </location>
</feature>
<feature type="chain" id="PRO_5021247158" evidence="2">
    <location>
        <begin position="26"/>
        <end position="116"/>
    </location>
</feature>
<proteinExistence type="predicted"/>
<dbReference type="AlphaFoldDB" id="A0A4Y3TS96"/>
<accession>A0A4Y3TS96</accession>
<feature type="signal peptide" evidence="2">
    <location>
        <begin position="1"/>
        <end position="25"/>
    </location>
</feature>
<feature type="region of interest" description="Disordered" evidence="1">
    <location>
        <begin position="81"/>
        <end position="116"/>
    </location>
</feature>
<reference evidence="3 4" key="1">
    <citation type="submission" date="2019-06" db="EMBL/GenBank/DDBJ databases">
        <title>Whole genome shotgun sequence of Acetobacter orleanensis NBRC 13752.</title>
        <authorList>
            <person name="Hosoyama A."/>
            <person name="Uohara A."/>
            <person name="Ohji S."/>
            <person name="Ichikawa N."/>
        </authorList>
    </citation>
    <scope>NUCLEOTIDE SEQUENCE [LARGE SCALE GENOMIC DNA]</scope>
    <source>
        <strain evidence="3 4">NBRC 13752</strain>
    </source>
</reference>
<sequence length="116" mass="12399">MKRTRRFVWCAALLVPLLGVPEAYAGDLVPTGQTPLKVNAASSASAAQKSAGHSRYVDGTGDMLVDKLNASQLNQNYKGPVYYPGQPIPPFQPIDTKRLLHPEAGHGKNTGSPSSR</sequence>
<keyword evidence="4" id="KW-1185">Reference proteome</keyword>
<organism evidence="3 4">
    <name type="scientific">Acetobacter orleanensis</name>
    <dbReference type="NCBI Taxonomy" id="104099"/>
    <lineage>
        <taxon>Bacteria</taxon>
        <taxon>Pseudomonadati</taxon>
        <taxon>Pseudomonadota</taxon>
        <taxon>Alphaproteobacteria</taxon>
        <taxon>Acetobacterales</taxon>
        <taxon>Acetobacteraceae</taxon>
        <taxon>Acetobacter</taxon>
    </lineage>
</organism>
<dbReference type="EMBL" id="BJMU01000023">
    <property type="protein sequence ID" value="GEB83957.1"/>
    <property type="molecule type" value="Genomic_DNA"/>
</dbReference>
<protein>
    <submittedName>
        <fullName evidence="3">Uncharacterized protein</fullName>
    </submittedName>
</protein>